<dbReference type="RefSeq" id="WP_075061240.1">
    <property type="nucleotide sequence ID" value="NZ_LGCL01000004.1"/>
</dbReference>
<protein>
    <submittedName>
        <fullName evidence="1">Uncharacterized protein</fullName>
    </submittedName>
</protein>
<dbReference type="OrthoDB" id="164254at2"/>
<sequence>MSDSVECYAGASYPQRPLAVRVGEERLEVLEILREYRLPGGKGFRVRVQGDRIYELQYQEYRDEWLVIPV</sequence>
<keyword evidence="2" id="KW-1185">Reference proteome</keyword>
<comment type="caution">
    <text evidence="1">The sequence shown here is derived from an EMBL/GenBank/DDBJ whole genome shotgun (WGS) entry which is preliminary data.</text>
</comment>
<dbReference type="Proteomes" id="UP000050417">
    <property type="component" value="Unassembled WGS sequence"/>
</dbReference>
<dbReference type="STRING" id="1134406.ADN00_01765"/>
<evidence type="ECO:0000313" key="1">
    <source>
        <dbReference type="EMBL" id="KPL80593.1"/>
    </source>
</evidence>
<name>A0A0P6XCH7_9CHLR</name>
<organism evidence="1 2">
    <name type="scientific">Ornatilinea apprima</name>
    <dbReference type="NCBI Taxonomy" id="1134406"/>
    <lineage>
        <taxon>Bacteria</taxon>
        <taxon>Bacillati</taxon>
        <taxon>Chloroflexota</taxon>
        <taxon>Anaerolineae</taxon>
        <taxon>Anaerolineales</taxon>
        <taxon>Anaerolineaceae</taxon>
        <taxon>Ornatilinea</taxon>
    </lineage>
</organism>
<dbReference type="AlphaFoldDB" id="A0A0P6XCH7"/>
<reference evidence="1 2" key="1">
    <citation type="submission" date="2015-07" db="EMBL/GenBank/DDBJ databases">
        <title>Genome sequence of Ornatilinea apprima DSM 23815.</title>
        <authorList>
            <person name="Hemp J."/>
            <person name="Ward L.M."/>
            <person name="Pace L.A."/>
            <person name="Fischer W.W."/>
        </authorList>
    </citation>
    <scope>NUCLEOTIDE SEQUENCE [LARGE SCALE GENOMIC DNA]</scope>
    <source>
        <strain evidence="1 2">P3M-1</strain>
    </source>
</reference>
<dbReference type="EMBL" id="LGCL01000004">
    <property type="protein sequence ID" value="KPL80593.1"/>
    <property type="molecule type" value="Genomic_DNA"/>
</dbReference>
<evidence type="ECO:0000313" key="2">
    <source>
        <dbReference type="Proteomes" id="UP000050417"/>
    </source>
</evidence>
<proteinExistence type="predicted"/>
<gene>
    <name evidence="1" type="ORF">ADN00_01765</name>
</gene>
<accession>A0A0P6XCH7</accession>